<evidence type="ECO:0000256" key="3">
    <source>
        <dbReference type="ARBA" id="ARBA00022452"/>
    </source>
</evidence>
<dbReference type="InterPro" id="IPR050330">
    <property type="entry name" value="Bact_OuterMem_StrucFunc"/>
</dbReference>
<dbReference type="InterPro" id="IPR030820">
    <property type="entry name" value="OMP_myx_plus_Proteobacteria"/>
</dbReference>
<evidence type="ECO:0000256" key="8">
    <source>
        <dbReference type="ARBA" id="ARBA00023136"/>
    </source>
</evidence>
<proteinExistence type="predicted"/>
<evidence type="ECO:0000313" key="14">
    <source>
        <dbReference type="Proteomes" id="UP001317705"/>
    </source>
</evidence>
<dbReference type="CDD" id="cd07185">
    <property type="entry name" value="OmpA_C-like"/>
    <property type="match status" value="1"/>
</dbReference>
<dbReference type="Gene3D" id="3.30.1330.60">
    <property type="entry name" value="OmpA-like domain"/>
    <property type="match status" value="1"/>
</dbReference>
<evidence type="ECO:0000256" key="9">
    <source>
        <dbReference type="ARBA" id="ARBA00023237"/>
    </source>
</evidence>
<keyword evidence="6" id="KW-0406">Ion transport</keyword>
<protein>
    <recommendedName>
        <fullName evidence="12">OmpA-like domain-containing protein</fullName>
    </recommendedName>
</protein>
<dbReference type="Gene3D" id="2.40.160.20">
    <property type="match status" value="1"/>
</dbReference>
<dbReference type="Pfam" id="PF00691">
    <property type="entry name" value="OmpA"/>
    <property type="match status" value="1"/>
</dbReference>
<keyword evidence="14" id="KW-1185">Reference proteome</keyword>
<dbReference type="PANTHER" id="PTHR30329">
    <property type="entry name" value="STATOR ELEMENT OF FLAGELLAR MOTOR COMPLEX"/>
    <property type="match status" value="1"/>
</dbReference>
<dbReference type="InterPro" id="IPR027385">
    <property type="entry name" value="Beta-barrel_OMP"/>
</dbReference>
<evidence type="ECO:0000256" key="6">
    <source>
        <dbReference type="ARBA" id="ARBA00023065"/>
    </source>
</evidence>
<name>A0ABM8ENC5_9BACT</name>
<feature type="signal peptide" evidence="11">
    <location>
        <begin position="1"/>
        <end position="18"/>
    </location>
</feature>
<comment type="subcellular location">
    <subcellularLocation>
        <location evidence="1">Cell outer membrane</location>
        <topology evidence="1">Multi-pass membrane protein</topology>
    </subcellularLocation>
</comment>
<feature type="domain" description="OmpA-like" evidence="12">
    <location>
        <begin position="363"/>
        <end position="481"/>
    </location>
</feature>
<dbReference type="RefSeq" id="WP_282000065.1">
    <property type="nucleotide sequence ID" value="NZ_AP027151.1"/>
</dbReference>
<sequence>MKKIAVSLLTAVAIGAMAAPVMAGERAHAVSVSPFIGGYTFDGDQHLKTAPLYGLRLGYDLTKNWGFELVGSYLSTEGTRSDRSVNALSYGLDVLYNLMPDGPLVPYLAVGGGGITVGHGSSFESGSNTDATANAGLGLKYYVTDSVALRADARQLFLFEEHNSVMYNWEYTAGLTFLFGGKTAAAAPVAVPEPPPAPTSNLTVTPATITKGESATLSWSSRNTTDCGITPAIGSVSTAGSTTITPAADTVYSLSCSGPGGTTGSTASIAVTAPPAPPVPPAPTSSLTVTPASITKGETATLAWTSENATDCTIQPEIGAVKPQGSMTITPAADTAYTLTCTGAGGTTSSAGNIQVAAPQPPPKKEKVCIDLKIEFDTGKADIKPKYHAEIGKVAEFMKKYPEANGVIEGHTDNVGGYDYNMKLSERRAASVRNYLIEKFGIAPDRLTAKGYGYTKPVASNKTKAGRQKNRRIEATFDCVIISK</sequence>
<keyword evidence="4" id="KW-0812">Transmembrane</keyword>
<gene>
    <name evidence="13" type="ORF">GURASL_28740</name>
</gene>
<evidence type="ECO:0000256" key="10">
    <source>
        <dbReference type="PROSITE-ProRule" id="PRU00473"/>
    </source>
</evidence>
<keyword evidence="8 10" id="KW-0472">Membrane</keyword>
<evidence type="ECO:0000256" key="4">
    <source>
        <dbReference type="ARBA" id="ARBA00022692"/>
    </source>
</evidence>
<evidence type="ECO:0000256" key="7">
    <source>
        <dbReference type="ARBA" id="ARBA00023114"/>
    </source>
</evidence>
<dbReference type="EMBL" id="AP027151">
    <property type="protein sequence ID" value="BDV43951.1"/>
    <property type="molecule type" value="Genomic_DNA"/>
</dbReference>
<dbReference type="PROSITE" id="PS51123">
    <property type="entry name" value="OMPA_2"/>
    <property type="match status" value="1"/>
</dbReference>
<evidence type="ECO:0000256" key="2">
    <source>
        <dbReference type="ARBA" id="ARBA00022448"/>
    </source>
</evidence>
<dbReference type="Pfam" id="PF13505">
    <property type="entry name" value="OMP_b-brl"/>
    <property type="match status" value="1"/>
</dbReference>
<evidence type="ECO:0000256" key="5">
    <source>
        <dbReference type="ARBA" id="ARBA00022729"/>
    </source>
</evidence>
<evidence type="ECO:0000256" key="11">
    <source>
        <dbReference type="SAM" id="SignalP"/>
    </source>
</evidence>
<dbReference type="Proteomes" id="UP001317705">
    <property type="component" value="Chromosome"/>
</dbReference>
<evidence type="ECO:0000259" key="12">
    <source>
        <dbReference type="PROSITE" id="PS51123"/>
    </source>
</evidence>
<dbReference type="SUPFAM" id="SSF103088">
    <property type="entry name" value="OmpA-like"/>
    <property type="match status" value="1"/>
</dbReference>
<evidence type="ECO:0000313" key="13">
    <source>
        <dbReference type="EMBL" id="BDV43951.1"/>
    </source>
</evidence>
<dbReference type="InterPro" id="IPR006690">
    <property type="entry name" value="OMPA-like_CS"/>
</dbReference>
<dbReference type="NCBIfam" id="TIGR04565">
    <property type="entry name" value="OMP_myx_plus"/>
    <property type="match status" value="1"/>
</dbReference>
<dbReference type="InterPro" id="IPR006665">
    <property type="entry name" value="OmpA-like"/>
</dbReference>
<dbReference type="InterPro" id="IPR011250">
    <property type="entry name" value="OMP/PagP_B-barrel"/>
</dbReference>
<evidence type="ECO:0000256" key="1">
    <source>
        <dbReference type="ARBA" id="ARBA00004571"/>
    </source>
</evidence>
<organism evidence="13 14">
    <name type="scientific">Geotalea uraniireducens</name>
    <dbReference type="NCBI Taxonomy" id="351604"/>
    <lineage>
        <taxon>Bacteria</taxon>
        <taxon>Pseudomonadati</taxon>
        <taxon>Thermodesulfobacteriota</taxon>
        <taxon>Desulfuromonadia</taxon>
        <taxon>Geobacterales</taxon>
        <taxon>Geobacteraceae</taxon>
        <taxon>Geotalea</taxon>
    </lineage>
</organism>
<keyword evidence="5 11" id="KW-0732">Signal</keyword>
<reference evidence="13 14" key="1">
    <citation type="submission" date="2022-12" db="EMBL/GenBank/DDBJ databases">
        <title>Polyphasic characterization of Geotalea uranireducens NIT-SL11 newly isolated from a complex of sewage sludge and microbially reduced graphene oxide.</title>
        <authorList>
            <person name="Xie L."/>
            <person name="Yoshida N."/>
            <person name="Meng L."/>
        </authorList>
    </citation>
    <scope>NUCLEOTIDE SEQUENCE [LARGE SCALE GENOMIC DNA]</scope>
    <source>
        <strain evidence="13 14">NIT-SL11</strain>
    </source>
</reference>
<keyword evidence="9" id="KW-0998">Cell outer membrane</keyword>
<keyword evidence="3" id="KW-1134">Transmembrane beta strand</keyword>
<dbReference type="SUPFAM" id="SSF56925">
    <property type="entry name" value="OMPA-like"/>
    <property type="match status" value="1"/>
</dbReference>
<dbReference type="InterPro" id="IPR006664">
    <property type="entry name" value="OMP_bac"/>
</dbReference>
<dbReference type="PANTHER" id="PTHR30329:SF21">
    <property type="entry name" value="LIPOPROTEIN YIAD-RELATED"/>
    <property type="match status" value="1"/>
</dbReference>
<dbReference type="InterPro" id="IPR036737">
    <property type="entry name" value="OmpA-like_sf"/>
</dbReference>
<dbReference type="PRINTS" id="PR01021">
    <property type="entry name" value="OMPADOMAIN"/>
</dbReference>
<keyword evidence="7" id="KW-0626">Porin</keyword>
<feature type="chain" id="PRO_5046928820" description="OmpA-like domain-containing protein" evidence="11">
    <location>
        <begin position="19"/>
        <end position="484"/>
    </location>
</feature>
<dbReference type="PROSITE" id="PS01068">
    <property type="entry name" value="OMPA_1"/>
    <property type="match status" value="1"/>
</dbReference>
<accession>A0ABM8ENC5</accession>
<keyword evidence="2" id="KW-0813">Transport</keyword>